<accession>A0ABD3BXG8</accession>
<name>A0ABD3BXG8_9LAMI</name>
<evidence type="ECO:0000313" key="2">
    <source>
        <dbReference type="Proteomes" id="UP001632038"/>
    </source>
</evidence>
<dbReference type="PANTHER" id="PTHR34567:SF7">
    <property type="entry name" value="PENTATRICOPEPTIDE REPEAT-CONTAINING-LIKE PROTEIN"/>
    <property type="match status" value="1"/>
</dbReference>
<keyword evidence="2" id="KW-1185">Reference proteome</keyword>
<reference evidence="2" key="1">
    <citation type="journal article" date="2024" name="IScience">
        <title>Strigolactones Initiate the Formation of Haustorium-like Structures in Castilleja.</title>
        <authorList>
            <person name="Buerger M."/>
            <person name="Peterson D."/>
            <person name="Chory J."/>
        </authorList>
    </citation>
    <scope>NUCLEOTIDE SEQUENCE [LARGE SCALE GENOMIC DNA]</scope>
</reference>
<evidence type="ECO:0000313" key="1">
    <source>
        <dbReference type="EMBL" id="KAL3621987.1"/>
    </source>
</evidence>
<organism evidence="1 2">
    <name type="scientific">Castilleja foliolosa</name>
    <dbReference type="NCBI Taxonomy" id="1961234"/>
    <lineage>
        <taxon>Eukaryota</taxon>
        <taxon>Viridiplantae</taxon>
        <taxon>Streptophyta</taxon>
        <taxon>Embryophyta</taxon>
        <taxon>Tracheophyta</taxon>
        <taxon>Spermatophyta</taxon>
        <taxon>Magnoliopsida</taxon>
        <taxon>eudicotyledons</taxon>
        <taxon>Gunneridae</taxon>
        <taxon>Pentapetalae</taxon>
        <taxon>asterids</taxon>
        <taxon>lamiids</taxon>
        <taxon>Lamiales</taxon>
        <taxon>Orobanchaceae</taxon>
        <taxon>Pedicularideae</taxon>
        <taxon>Castillejinae</taxon>
        <taxon>Castilleja</taxon>
    </lineage>
</organism>
<protein>
    <submittedName>
        <fullName evidence="1">Uncharacterized protein</fullName>
    </submittedName>
</protein>
<dbReference type="Proteomes" id="UP001632038">
    <property type="component" value="Unassembled WGS sequence"/>
</dbReference>
<dbReference type="AlphaFoldDB" id="A0ABD3BXG8"/>
<dbReference type="EMBL" id="JAVIJP010000061">
    <property type="protein sequence ID" value="KAL3621987.1"/>
    <property type="molecule type" value="Genomic_DNA"/>
</dbReference>
<comment type="caution">
    <text evidence="1">The sequence shown here is derived from an EMBL/GenBank/DDBJ whole genome shotgun (WGS) entry which is preliminary data.</text>
</comment>
<dbReference type="PANTHER" id="PTHR34567">
    <property type="entry name" value="FK506-BINDING-LIKE PROTEIN"/>
    <property type="match status" value="1"/>
</dbReference>
<sequence length="148" mass="17808">MEMKREGYFGRGKGRIWPIMHHSRKQVSNGVCVPDIPLWEKEFCYEIGSFTWKHFLDAKKNAIDYSSEKIMEWDDSAAEEAFHNAKKMFYAEKFNWPSVISGVNDYSPDLYIDEIKWDDDDREQLLRDRDAKKILRGRKFWRKIFPFI</sequence>
<proteinExistence type="predicted"/>
<gene>
    <name evidence="1" type="ORF">CASFOL_034183</name>
</gene>